<feature type="region of interest" description="Disordered" evidence="2">
    <location>
        <begin position="372"/>
        <end position="538"/>
    </location>
</feature>
<sequence>MRIMRIWQPSVSHDQYMTDVRNGFRADDFARQTRRPVRQDILYEANELKLILQSALRVVLPVESFHCLHLPTLSTKFPPSTSNVPSALAHQRKKVRLMANMFPSLSKGKSASTEDVQPVHSTGSGTGSGRTRTHNRQPSGLGLASHSLEDTEQDHLSMPELRQSLEGDDVVITRARDKPNTPLELDQQPHEEPAEGPSVTRLPSESRLKALKESYTMKQYEHSAMLIVRLWNHRNDSPEFSDLVNRHITAVDVAKASGIVSMMGRKRVEELRAETHLGTPSSERFRTLRDTLPTTMKDFRTGPNCRADGYDLPDLDTLSRRGSVDVGIADRFNAAQKQKRDQRAEERISQLEQAIKDQRALAERIQRLERASVARTEHGHRAPRPQDLAEDVYSPRNHSPQLHEDAYNVRHTRNDDPYDAHRSDDPTQNTGRYSSRDVRSGADSHRFNDYHRDGAGRHHGYRNNEYADRAANDIGDRQSFPIDGNNSRRSPREEEHPAYMNRREDYFGRRARRQAEAHDDPPRENFQRPFSNNGFRATDRPFRLKPDDVMTFDPASTNVKFFIRRIRIVAQQEGVQSVLNVLPFCLKGRALTWHTELPDDIQDEMAYSLDAWIRALDTEFATNPINARREARELRFSFARADDVTLADYLIKKVSLLRAAGTTDPESIKSELWEGLDYRLASLVPPTPTETLEQFKQRIRANEAGAKRLWDAEQYKSRYRQQPFTKDYTKEDRINRLLSKLGKNPLDNADIKEDSTPDKATDSKTSSVQKRSSGREPARPCRHCGGKHWDNDCTKKPKPKQVNALEIDDLDDKDIELLEELTSDTMSESSTN</sequence>
<dbReference type="EMBL" id="BLKC01000015">
    <property type="protein sequence ID" value="GFF30566.1"/>
    <property type="molecule type" value="Genomic_DNA"/>
</dbReference>
<evidence type="ECO:0000313" key="3">
    <source>
        <dbReference type="EMBL" id="GFF30566.1"/>
    </source>
</evidence>
<reference evidence="3 4" key="1">
    <citation type="submission" date="2020-01" db="EMBL/GenBank/DDBJ databases">
        <title>Draft genome sequence of Aspergillus udagawae IFM 46972.</title>
        <authorList>
            <person name="Takahashi H."/>
            <person name="Yaguchi T."/>
        </authorList>
    </citation>
    <scope>NUCLEOTIDE SEQUENCE [LARGE SCALE GENOMIC DNA]</scope>
    <source>
        <strain evidence="3 4">IFM 46972</strain>
    </source>
</reference>
<feature type="compositionally biased region" description="Basic and acidic residues" evidence="2">
    <location>
        <begin position="490"/>
        <end position="526"/>
    </location>
</feature>
<feature type="compositionally biased region" description="Basic and acidic residues" evidence="2">
    <location>
        <begin position="401"/>
        <end position="425"/>
    </location>
</feature>
<name>A0A8H3RMF8_9EURO</name>
<feature type="region of interest" description="Disordered" evidence="2">
    <location>
        <begin position="739"/>
        <end position="807"/>
    </location>
</feature>
<proteinExistence type="predicted"/>
<feature type="compositionally biased region" description="Basic and acidic residues" evidence="2">
    <location>
        <begin position="434"/>
        <end position="456"/>
    </location>
</feature>
<feature type="compositionally biased region" description="Basic and acidic residues" evidence="2">
    <location>
        <begin position="465"/>
        <end position="476"/>
    </location>
</feature>
<feature type="region of interest" description="Disordered" evidence="2">
    <location>
        <begin position="105"/>
        <end position="144"/>
    </location>
</feature>
<dbReference type="Proteomes" id="UP000465221">
    <property type="component" value="Unassembled WGS sequence"/>
</dbReference>
<evidence type="ECO:0000256" key="1">
    <source>
        <dbReference type="SAM" id="Coils"/>
    </source>
</evidence>
<feature type="region of interest" description="Disordered" evidence="2">
    <location>
        <begin position="179"/>
        <end position="205"/>
    </location>
</feature>
<comment type="caution">
    <text evidence="3">The sequence shown here is derived from an EMBL/GenBank/DDBJ whole genome shotgun (WGS) entry which is preliminary data.</text>
</comment>
<evidence type="ECO:0000256" key="2">
    <source>
        <dbReference type="SAM" id="MobiDB-lite"/>
    </source>
</evidence>
<keyword evidence="1" id="KW-0175">Coiled coil</keyword>
<accession>A0A8H3RMF8</accession>
<gene>
    <name evidence="3" type="ORF">IFM46972_02956</name>
</gene>
<organism evidence="3 4">
    <name type="scientific">Aspergillus udagawae</name>
    <dbReference type="NCBI Taxonomy" id="91492"/>
    <lineage>
        <taxon>Eukaryota</taxon>
        <taxon>Fungi</taxon>
        <taxon>Dikarya</taxon>
        <taxon>Ascomycota</taxon>
        <taxon>Pezizomycotina</taxon>
        <taxon>Eurotiomycetes</taxon>
        <taxon>Eurotiomycetidae</taxon>
        <taxon>Eurotiales</taxon>
        <taxon>Aspergillaceae</taxon>
        <taxon>Aspergillus</taxon>
        <taxon>Aspergillus subgen. Fumigati</taxon>
    </lineage>
</organism>
<feature type="coiled-coil region" evidence="1">
    <location>
        <begin position="334"/>
        <end position="371"/>
    </location>
</feature>
<evidence type="ECO:0000313" key="4">
    <source>
        <dbReference type="Proteomes" id="UP000465221"/>
    </source>
</evidence>
<feature type="compositionally biased region" description="Basic and acidic residues" evidence="2">
    <location>
        <begin position="749"/>
        <end position="762"/>
    </location>
</feature>
<dbReference type="AlphaFoldDB" id="A0A8H3RMF8"/>
<protein>
    <recommendedName>
        <fullName evidence="5">Retrotransposon gag domain-containing protein</fullName>
    </recommendedName>
</protein>
<evidence type="ECO:0008006" key="5">
    <source>
        <dbReference type="Google" id="ProtNLM"/>
    </source>
</evidence>